<dbReference type="InterPro" id="IPR014284">
    <property type="entry name" value="RNA_pol_sigma-70_dom"/>
</dbReference>
<evidence type="ECO:0000256" key="3">
    <source>
        <dbReference type="ARBA" id="ARBA00023082"/>
    </source>
</evidence>
<keyword evidence="8" id="KW-1185">Reference proteome</keyword>
<dbReference type="GO" id="GO:0016987">
    <property type="term" value="F:sigma factor activity"/>
    <property type="evidence" value="ECO:0007669"/>
    <property type="project" value="UniProtKB-KW"/>
</dbReference>
<dbReference type="InterPro" id="IPR039425">
    <property type="entry name" value="RNA_pol_sigma-70-like"/>
</dbReference>
<name>A0A918A650_9ACTN</name>
<protein>
    <submittedName>
        <fullName evidence="7">RNA polymerase sigma factor</fullName>
    </submittedName>
</protein>
<accession>A0A918A650</accession>
<keyword evidence="2" id="KW-0805">Transcription regulation</keyword>
<dbReference type="SUPFAM" id="SSF88946">
    <property type="entry name" value="Sigma2 domain of RNA polymerase sigma factors"/>
    <property type="match status" value="1"/>
</dbReference>
<dbReference type="Gene3D" id="1.10.1740.10">
    <property type="match status" value="1"/>
</dbReference>
<keyword evidence="4" id="KW-0238">DNA-binding</keyword>
<evidence type="ECO:0000313" key="8">
    <source>
        <dbReference type="Proteomes" id="UP000660745"/>
    </source>
</evidence>
<organism evidence="7 8">
    <name type="scientific">Nonomuraea glycinis</name>
    <dbReference type="NCBI Taxonomy" id="2047744"/>
    <lineage>
        <taxon>Bacteria</taxon>
        <taxon>Bacillati</taxon>
        <taxon>Actinomycetota</taxon>
        <taxon>Actinomycetes</taxon>
        <taxon>Streptosporangiales</taxon>
        <taxon>Streptosporangiaceae</taxon>
        <taxon>Nonomuraea</taxon>
    </lineage>
</organism>
<dbReference type="Gene3D" id="1.10.10.10">
    <property type="entry name" value="Winged helix-like DNA-binding domain superfamily/Winged helix DNA-binding domain"/>
    <property type="match status" value="1"/>
</dbReference>
<dbReference type="PANTHER" id="PTHR43133:SF8">
    <property type="entry name" value="RNA POLYMERASE SIGMA FACTOR HI_1459-RELATED"/>
    <property type="match status" value="1"/>
</dbReference>
<gene>
    <name evidence="7" type="primary">rpoE</name>
    <name evidence="7" type="ORF">GCM10012278_29020</name>
</gene>
<evidence type="ECO:0000259" key="6">
    <source>
        <dbReference type="Pfam" id="PF04542"/>
    </source>
</evidence>
<evidence type="ECO:0000256" key="5">
    <source>
        <dbReference type="ARBA" id="ARBA00023163"/>
    </source>
</evidence>
<evidence type="ECO:0000256" key="4">
    <source>
        <dbReference type="ARBA" id="ARBA00023125"/>
    </source>
</evidence>
<dbReference type="Pfam" id="PF04542">
    <property type="entry name" value="Sigma70_r2"/>
    <property type="match status" value="1"/>
</dbReference>
<keyword evidence="5" id="KW-0804">Transcription</keyword>
<dbReference type="GO" id="GO:0003677">
    <property type="term" value="F:DNA binding"/>
    <property type="evidence" value="ECO:0007669"/>
    <property type="project" value="UniProtKB-KW"/>
</dbReference>
<dbReference type="Proteomes" id="UP000660745">
    <property type="component" value="Unassembled WGS sequence"/>
</dbReference>
<dbReference type="InterPro" id="IPR036388">
    <property type="entry name" value="WH-like_DNA-bd_sf"/>
</dbReference>
<evidence type="ECO:0000256" key="2">
    <source>
        <dbReference type="ARBA" id="ARBA00023015"/>
    </source>
</evidence>
<dbReference type="NCBIfam" id="TIGR02937">
    <property type="entry name" value="sigma70-ECF"/>
    <property type="match status" value="1"/>
</dbReference>
<evidence type="ECO:0000256" key="1">
    <source>
        <dbReference type="ARBA" id="ARBA00010641"/>
    </source>
</evidence>
<dbReference type="EMBL" id="BMNK01000004">
    <property type="protein sequence ID" value="GGP06273.1"/>
    <property type="molecule type" value="Genomic_DNA"/>
</dbReference>
<feature type="domain" description="RNA polymerase sigma-70 region 2" evidence="6">
    <location>
        <begin position="25"/>
        <end position="85"/>
    </location>
</feature>
<dbReference type="InterPro" id="IPR013324">
    <property type="entry name" value="RNA_pol_sigma_r3/r4-like"/>
</dbReference>
<evidence type="ECO:0000313" key="7">
    <source>
        <dbReference type="EMBL" id="GGP06273.1"/>
    </source>
</evidence>
<dbReference type="InterPro" id="IPR013325">
    <property type="entry name" value="RNA_pol_sigma_r2"/>
</dbReference>
<sequence length="197" mass="22080">MRDDPSVVALVVRARGGDRDAWDEIVERYSSLVWSICKAFRLSRADADDVGQTVWLSLVEQLPRLREPAALPGWLATATRRECLRCAQAAERQHRLRQQVDTDVLVDVRVPAPDQELIDAERNAALIAGFRQLEGRCQELLSMLMSQPPVPYTDISAKLAMPVGAIGPTRARCLDKLRRTPTVAALIRSERDTQGRR</sequence>
<keyword evidence="3" id="KW-0731">Sigma factor</keyword>
<comment type="similarity">
    <text evidence="1">Belongs to the sigma-70 factor family. ECF subfamily.</text>
</comment>
<reference evidence="7" key="1">
    <citation type="journal article" date="2014" name="Int. J. Syst. Evol. Microbiol.">
        <title>Complete genome sequence of Corynebacterium casei LMG S-19264T (=DSM 44701T), isolated from a smear-ripened cheese.</title>
        <authorList>
            <consortium name="US DOE Joint Genome Institute (JGI-PGF)"/>
            <person name="Walter F."/>
            <person name="Albersmeier A."/>
            <person name="Kalinowski J."/>
            <person name="Ruckert C."/>
        </authorList>
    </citation>
    <scope>NUCLEOTIDE SEQUENCE</scope>
    <source>
        <strain evidence="7">CGMCC 4.7430</strain>
    </source>
</reference>
<reference evidence="7" key="2">
    <citation type="submission" date="2020-09" db="EMBL/GenBank/DDBJ databases">
        <authorList>
            <person name="Sun Q."/>
            <person name="Zhou Y."/>
        </authorList>
    </citation>
    <scope>NUCLEOTIDE SEQUENCE</scope>
    <source>
        <strain evidence="7">CGMCC 4.7430</strain>
    </source>
</reference>
<dbReference type="GO" id="GO:0006352">
    <property type="term" value="P:DNA-templated transcription initiation"/>
    <property type="evidence" value="ECO:0007669"/>
    <property type="project" value="InterPro"/>
</dbReference>
<dbReference type="AlphaFoldDB" id="A0A918A650"/>
<dbReference type="RefSeq" id="WP_189139104.1">
    <property type="nucleotide sequence ID" value="NZ_BMNK01000004.1"/>
</dbReference>
<dbReference type="InterPro" id="IPR007627">
    <property type="entry name" value="RNA_pol_sigma70_r2"/>
</dbReference>
<dbReference type="PANTHER" id="PTHR43133">
    <property type="entry name" value="RNA POLYMERASE ECF-TYPE SIGMA FACTO"/>
    <property type="match status" value="1"/>
</dbReference>
<dbReference type="SUPFAM" id="SSF88659">
    <property type="entry name" value="Sigma3 and sigma4 domains of RNA polymerase sigma factors"/>
    <property type="match status" value="1"/>
</dbReference>
<comment type="caution">
    <text evidence="7">The sequence shown here is derived from an EMBL/GenBank/DDBJ whole genome shotgun (WGS) entry which is preliminary data.</text>
</comment>
<proteinExistence type="inferred from homology"/>